<feature type="domain" description="3-dehydroquinate synthase C-terminal" evidence="13">
    <location>
        <begin position="180"/>
        <end position="321"/>
    </location>
</feature>
<evidence type="ECO:0000256" key="1">
    <source>
        <dbReference type="ARBA" id="ARBA00001911"/>
    </source>
</evidence>
<dbReference type="NCBIfam" id="TIGR01357">
    <property type="entry name" value="aroB"/>
    <property type="match status" value="1"/>
</dbReference>
<dbReference type="PIRSF" id="PIRSF001455">
    <property type="entry name" value="DHQ_synth"/>
    <property type="match status" value="1"/>
</dbReference>
<dbReference type="InterPro" id="IPR016037">
    <property type="entry name" value="DHQ_synth_AroB"/>
</dbReference>
<reference evidence="14 15" key="1">
    <citation type="submission" date="2019-08" db="EMBL/GenBank/DDBJ databases">
        <title>Genome of Vicingus serpentipes NCIMB 15042.</title>
        <authorList>
            <person name="Bowman J.P."/>
        </authorList>
    </citation>
    <scope>NUCLEOTIDE SEQUENCE [LARGE SCALE GENOMIC DNA]</scope>
    <source>
        <strain evidence="14 15">NCIMB 15042</strain>
    </source>
</reference>
<accession>A0A5C6RYR2</accession>
<comment type="cofactor">
    <cofactor evidence="3">
        <name>Zn(2+)</name>
        <dbReference type="ChEBI" id="CHEBI:29105"/>
    </cofactor>
</comment>
<dbReference type="Proteomes" id="UP000321721">
    <property type="component" value="Unassembled WGS sequence"/>
</dbReference>
<keyword evidence="7" id="KW-0862">Zinc</keyword>
<dbReference type="Gene3D" id="3.40.50.1970">
    <property type="match status" value="1"/>
</dbReference>
<name>A0A5C6RYR2_9FLAO</name>
<feature type="domain" description="3-dehydroquinate synthase N-terminal" evidence="12">
    <location>
        <begin position="66"/>
        <end position="177"/>
    </location>
</feature>
<protein>
    <recommendedName>
        <fullName evidence="11">3-dehydroquinate synthase</fullName>
        <ecNumber evidence="11">4.2.3.4</ecNumber>
    </recommendedName>
</protein>
<dbReference type="GO" id="GO:0009073">
    <property type="term" value="P:aromatic amino acid family biosynthetic process"/>
    <property type="evidence" value="ECO:0007669"/>
    <property type="project" value="InterPro"/>
</dbReference>
<evidence type="ECO:0000259" key="12">
    <source>
        <dbReference type="Pfam" id="PF01761"/>
    </source>
</evidence>
<dbReference type="EC" id="4.2.3.4" evidence="11"/>
<dbReference type="SUPFAM" id="SSF56796">
    <property type="entry name" value="Dehydroquinate synthase-like"/>
    <property type="match status" value="1"/>
</dbReference>
<dbReference type="PANTHER" id="PTHR43622:SF1">
    <property type="entry name" value="3-DEHYDROQUINATE SYNTHASE"/>
    <property type="match status" value="1"/>
</dbReference>
<evidence type="ECO:0000256" key="10">
    <source>
        <dbReference type="ARBA" id="ARBA00023285"/>
    </source>
</evidence>
<evidence type="ECO:0000259" key="13">
    <source>
        <dbReference type="Pfam" id="PF24621"/>
    </source>
</evidence>
<proteinExistence type="predicted"/>
<dbReference type="Pfam" id="PF01761">
    <property type="entry name" value="DHQ_synthase"/>
    <property type="match status" value="1"/>
</dbReference>
<keyword evidence="10" id="KW-0170">Cobalt</keyword>
<keyword evidence="9 14" id="KW-0456">Lyase</keyword>
<comment type="caution">
    <text evidence="14">The sequence shown here is derived from an EMBL/GenBank/DDBJ whole genome shotgun (WGS) entry which is preliminary data.</text>
</comment>
<dbReference type="InterPro" id="IPR030963">
    <property type="entry name" value="DHQ_synth_fam"/>
</dbReference>
<comment type="cofactor">
    <cofactor evidence="1">
        <name>NAD(+)</name>
        <dbReference type="ChEBI" id="CHEBI:57540"/>
    </cofactor>
</comment>
<dbReference type="RefSeq" id="WP_147098515.1">
    <property type="nucleotide sequence ID" value="NZ_VOOS01000001.1"/>
</dbReference>
<sequence>MIENLQKFTTTNTEVYVGSAVFDVLSISLQPYANHKIFLLVDENTLQNCASLLISNVELLQGAEIIEIESGEDNKTIDICFQIWKTLAEYEADRNSLLINLGGGVITDMGGFIASTYKRGIDFINIPTTLLSQIDASVGGKTGVDLDGMKNMIGVFNEPQGVFVYPDFLKTLEKRQMLSGYAEALKHALISDAAYWEDLQFGMLSDGEEWSEMICKSIQIKNEIVLKDPKEKNERKLLNFGHTIGHAIETYSFTTDNPLLHGEAIAIGMIAEAYLSNQIIGLKEEELKDISATILSFYKLNKIDTTKVHNLLELMKNDKKNSNNEINFTLLNKIGEGSINHSADFTQIIDAINYYNSVL</sequence>
<dbReference type="InterPro" id="IPR030960">
    <property type="entry name" value="DHQS/DOIS_N"/>
</dbReference>
<dbReference type="OrthoDB" id="9806583at2"/>
<dbReference type="GO" id="GO:0000166">
    <property type="term" value="F:nucleotide binding"/>
    <property type="evidence" value="ECO:0007669"/>
    <property type="project" value="UniProtKB-KW"/>
</dbReference>
<dbReference type="EMBL" id="VOOS01000001">
    <property type="protein sequence ID" value="TXB67197.1"/>
    <property type="molecule type" value="Genomic_DNA"/>
</dbReference>
<evidence type="ECO:0000313" key="15">
    <source>
        <dbReference type="Proteomes" id="UP000321721"/>
    </source>
</evidence>
<dbReference type="Gene3D" id="1.20.1090.10">
    <property type="entry name" value="Dehydroquinate synthase-like - alpha domain"/>
    <property type="match status" value="1"/>
</dbReference>
<gene>
    <name evidence="14" type="primary">aroB</name>
    <name evidence="14" type="ORF">FRY74_03155</name>
</gene>
<keyword evidence="6" id="KW-0547">Nucleotide-binding</keyword>
<evidence type="ECO:0000313" key="14">
    <source>
        <dbReference type="EMBL" id="TXB67197.1"/>
    </source>
</evidence>
<evidence type="ECO:0000256" key="6">
    <source>
        <dbReference type="ARBA" id="ARBA00022741"/>
    </source>
</evidence>
<organism evidence="14 15">
    <name type="scientific">Vicingus serpentipes</name>
    <dbReference type="NCBI Taxonomy" id="1926625"/>
    <lineage>
        <taxon>Bacteria</taxon>
        <taxon>Pseudomonadati</taxon>
        <taxon>Bacteroidota</taxon>
        <taxon>Flavobacteriia</taxon>
        <taxon>Flavobacteriales</taxon>
        <taxon>Vicingaceae</taxon>
        <taxon>Vicingus</taxon>
    </lineage>
</organism>
<dbReference type="AlphaFoldDB" id="A0A5C6RYR2"/>
<dbReference type="GO" id="GO:0003856">
    <property type="term" value="F:3-dehydroquinate synthase activity"/>
    <property type="evidence" value="ECO:0007669"/>
    <property type="project" value="UniProtKB-UniRule"/>
</dbReference>
<dbReference type="Pfam" id="PF24621">
    <property type="entry name" value="DHQS_C"/>
    <property type="match status" value="1"/>
</dbReference>
<evidence type="ECO:0000256" key="5">
    <source>
        <dbReference type="ARBA" id="ARBA00022723"/>
    </source>
</evidence>
<dbReference type="CDD" id="cd08195">
    <property type="entry name" value="DHQS"/>
    <property type="match status" value="1"/>
</dbReference>
<dbReference type="GO" id="GO:0046872">
    <property type="term" value="F:metal ion binding"/>
    <property type="evidence" value="ECO:0007669"/>
    <property type="project" value="UniProtKB-KW"/>
</dbReference>
<comment type="cofactor">
    <cofactor evidence="2">
        <name>Co(2+)</name>
        <dbReference type="ChEBI" id="CHEBI:48828"/>
    </cofactor>
</comment>
<dbReference type="InterPro" id="IPR056179">
    <property type="entry name" value="DHQS_C"/>
</dbReference>
<evidence type="ECO:0000256" key="7">
    <source>
        <dbReference type="ARBA" id="ARBA00022833"/>
    </source>
</evidence>
<evidence type="ECO:0000256" key="8">
    <source>
        <dbReference type="ARBA" id="ARBA00023027"/>
    </source>
</evidence>
<evidence type="ECO:0000256" key="9">
    <source>
        <dbReference type="ARBA" id="ARBA00023239"/>
    </source>
</evidence>
<keyword evidence="5" id="KW-0479">Metal-binding</keyword>
<comment type="function">
    <text evidence="4">Catalyzes the conversion of 3-deoxy-D-arabino-heptulosonate 7-phosphate (DAHP) to dehydroquinate (DHQ).</text>
</comment>
<dbReference type="GO" id="GO:0005737">
    <property type="term" value="C:cytoplasm"/>
    <property type="evidence" value="ECO:0007669"/>
    <property type="project" value="InterPro"/>
</dbReference>
<evidence type="ECO:0000256" key="2">
    <source>
        <dbReference type="ARBA" id="ARBA00001941"/>
    </source>
</evidence>
<keyword evidence="8" id="KW-0520">NAD</keyword>
<dbReference type="PANTHER" id="PTHR43622">
    <property type="entry name" value="3-DEHYDROQUINATE SYNTHASE"/>
    <property type="match status" value="1"/>
</dbReference>
<keyword evidence="15" id="KW-1185">Reference proteome</keyword>
<evidence type="ECO:0000256" key="11">
    <source>
        <dbReference type="NCBIfam" id="TIGR01357"/>
    </source>
</evidence>
<dbReference type="FunFam" id="3.40.50.1970:FF:000007">
    <property type="entry name" value="Pentafunctional AROM polypeptide"/>
    <property type="match status" value="1"/>
</dbReference>
<evidence type="ECO:0000256" key="4">
    <source>
        <dbReference type="ARBA" id="ARBA00003485"/>
    </source>
</evidence>
<evidence type="ECO:0000256" key="3">
    <source>
        <dbReference type="ARBA" id="ARBA00001947"/>
    </source>
</evidence>
<dbReference type="InterPro" id="IPR050071">
    <property type="entry name" value="Dehydroquinate_synthase"/>
</dbReference>
<dbReference type="GO" id="GO:0009423">
    <property type="term" value="P:chorismate biosynthetic process"/>
    <property type="evidence" value="ECO:0007669"/>
    <property type="project" value="UniProtKB-UniRule"/>
</dbReference>